<evidence type="ECO:0000256" key="10">
    <source>
        <dbReference type="HAMAP-Rule" id="MF_01102"/>
    </source>
</evidence>
<feature type="domain" description="MnmC-like methyltransferase" evidence="12">
    <location>
        <begin position="115"/>
        <end position="239"/>
    </location>
</feature>
<dbReference type="InterPro" id="IPR029063">
    <property type="entry name" value="SAM-dependent_MTases_sf"/>
</dbReference>
<comment type="similarity">
    <text evidence="10">In the C-terminal section; belongs to the DAO family.</text>
</comment>
<dbReference type="RefSeq" id="WP_068376888.1">
    <property type="nucleotide sequence ID" value="NZ_LSNE01000005.1"/>
</dbReference>
<comment type="catalytic activity">
    <reaction evidence="10">
        <text>5-aminomethyl-2-thiouridine(34) in tRNA + S-adenosyl-L-methionine = 5-methylaminomethyl-2-thiouridine(34) in tRNA + S-adenosyl-L-homocysteine + H(+)</text>
        <dbReference type="Rhea" id="RHEA:19569"/>
        <dbReference type="Rhea" id="RHEA-COMP:10195"/>
        <dbReference type="Rhea" id="RHEA-COMP:10197"/>
        <dbReference type="ChEBI" id="CHEBI:15378"/>
        <dbReference type="ChEBI" id="CHEBI:57856"/>
        <dbReference type="ChEBI" id="CHEBI:59789"/>
        <dbReference type="ChEBI" id="CHEBI:74454"/>
        <dbReference type="ChEBI" id="CHEBI:74455"/>
        <dbReference type="EC" id="2.1.1.61"/>
    </reaction>
</comment>
<feature type="region of interest" description="FAD-dependent cmnm(5)s(2)U34 oxidoreductase" evidence="10">
    <location>
        <begin position="274"/>
        <end position="676"/>
    </location>
</feature>
<dbReference type="EC" id="2.1.1.61" evidence="10"/>
<organism evidence="13 14">
    <name type="scientific">Paraglaciecola hydrolytica</name>
    <dbReference type="NCBI Taxonomy" id="1799789"/>
    <lineage>
        <taxon>Bacteria</taxon>
        <taxon>Pseudomonadati</taxon>
        <taxon>Pseudomonadota</taxon>
        <taxon>Gammaproteobacteria</taxon>
        <taxon>Alteromonadales</taxon>
        <taxon>Alteromonadaceae</taxon>
        <taxon>Paraglaciecola</taxon>
    </lineage>
</organism>
<gene>
    <name evidence="10" type="primary">mnmC</name>
    <name evidence="13" type="ORF">AX660_14950</name>
</gene>
<dbReference type="GO" id="GO:0004808">
    <property type="term" value="F:tRNA (5-methylaminomethyl-2-thiouridylate)(34)-methyltransferase activity"/>
    <property type="evidence" value="ECO:0007669"/>
    <property type="project" value="UniProtKB-EC"/>
</dbReference>
<dbReference type="GO" id="GO:0002098">
    <property type="term" value="P:tRNA wobble uridine modification"/>
    <property type="evidence" value="ECO:0007669"/>
    <property type="project" value="TreeGrafter"/>
</dbReference>
<keyword evidence="8 10" id="KW-0560">Oxidoreductase</keyword>
<keyword evidence="2 10" id="KW-0489">Methyltransferase</keyword>
<keyword evidence="3 10" id="KW-0285">Flavoprotein</keyword>
<feature type="region of interest" description="tRNA (mnm(5)s(2)U34)-methyltransferase" evidence="10">
    <location>
        <begin position="1"/>
        <end position="241"/>
    </location>
</feature>
<comment type="caution">
    <text evidence="13">The sequence shown here is derived from an EMBL/GenBank/DDBJ whole genome shotgun (WGS) entry which is preliminary data.</text>
</comment>
<proteinExistence type="inferred from homology"/>
<dbReference type="SUPFAM" id="SSF51905">
    <property type="entry name" value="FAD/NAD(P)-binding domain"/>
    <property type="match status" value="1"/>
</dbReference>
<evidence type="ECO:0000313" key="14">
    <source>
        <dbReference type="Proteomes" id="UP000070299"/>
    </source>
</evidence>
<evidence type="ECO:0000256" key="3">
    <source>
        <dbReference type="ARBA" id="ARBA00022630"/>
    </source>
</evidence>
<dbReference type="Gene3D" id="3.30.9.10">
    <property type="entry name" value="D-Amino Acid Oxidase, subunit A, domain 2"/>
    <property type="match status" value="1"/>
</dbReference>
<evidence type="ECO:0000256" key="8">
    <source>
        <dbReference type="ARBA" id="ARBA00023002"/>
    </source>
</evidence>
<evidence type="ECO:0000259" key="12">
    <source>
        <dbReference type="Pfam" id="PF05430"/>
    </source>
</evidence>
<keyword evidence="1 10" id="KW-0963">Cytoplasm</keyword>
<dbReference type="EMBL" id="LSNE01000005">
    <property type="protein sequence ID" value="KXI29424.1"/>
    <property type="molecule type" value="Genomic_DNA"/>
</dbReference>
<dbReference type="AlphaFoldDB" id="A0A136A2I6"/>
<keyword evidence="7 10" id="KW-0274">FAD</keyword>
<evidence type="ECO:0000256" key="5">
    <source>
        <dbReference type="ARBA" id="ARBA00022691"/>
    </source>
</evidence>
<dbReference type="InterPro" id="IPR008471">
    <property type="entry name" value="MnmC-like_methylTransf"/>
</dbReference>
<dbReference type="InterPro" id="IPR017610">
    <property type="entry name" value="tRNA_S-uridine_synth_MnmC_C"/>
</dbReference>
<sequence length="676" mass="75133">MKVIHAAIHFNQNGTPFAEKFDDLYFSDSLGIEETQHVFLQHNQLPQRWDDWPAAQFVIAETGFGTGLNFLVTLALYAQLHTQKNIADFKLHFLTVEKYPLKKTDLIQALALYPELSLFSQELIEQYPINVGGCHRLEFFNGKVSLDLWLGDVHDVLPQWSAGEFGIVDCWYLDGFAPSKNPEMWTQDLFTQMARLAKQDCTYATFTAAGVVKRGLQDAGFSVEKQPGHSQKRHNLRGKLISKSAMRWPKPYFNRAPAYLSDLNKTNQAKIAVIGGGLAAANCAYALSQRGLKCDVYCQDATIAQGASGNHQGALYPHLNSVANTASQFHALAYLYASRFYRALNKNGNASAPPSFAHQWCGVIQLAFSDKVAQRYQNLIEQGVWSEELVRWLDPAEASNIANIELPYAGLFFPHGGWLNPPALVKSLFHQANTEVHCAKQLQHLTQINQGWQLSFSDQSQVDADIVILATGSDFANIKQLSTMPLNGVRGQVEHITSNAELSPLATVICHKGYLTPAYNNIHALGSTYIKGDYNCDYRVTEQSTNLNMHKKSLALSDWAQQISGQCQGRAAVRCGTADHLPMVGAIPDTASQLQQYPDLYKALPAQRYPVAKDYTNLYMLNGLGSRGLTTAPLLAEVLASQICAEPLPLPITILDALNPNRFLIRSLIRREFEID</sequence>
<evidence type="ECO:0000256" key="1">
    <source>
        <dbReference type="ARBA" id="ARBA00022490"/>
    </source>
</evidence>
<protein>
    <recommendedName>
        <fullName evidence="10">tRNA 5-methylaminomethyl-2-thiouridine biosynthesis bifunctional protein MnmC</fullName>
        <shortName evidence="10">tRNA mnm(5)s(2)U biosynthesis bifunctional protein</shortName>
    </recommendedName>
    <domain>
        <recommendedName>
            <fullName evidence="10">tRNA (mnm(5)s(2)U34)-methyltransferase</fullName>
            <ecNumber evidence="10">2.1.1.61</ecNumber>
        </recommendedName>
    </domain>
    <domain>
        <recommendedName>
            <fullName evidence="10">FAD-dependent cmnm(5)s(2)U34 oxidoreductase</fullName>
            <ecNumber evidence="10">1.5.-.-</ecNumber>
        </recommendedName>
    </domain>
</protein>
<dbReference type="NCBIfam" id="TIGR03197">
    <property type="entry name" value="MnmC_Cterm"/>
    <property type="match status" value="1"/>
</dbReference>
<dbReference type="Gene3D" id="3.50.50.60">
    <property type="entry name" value="FAD/NAD(P)-binding domain"/>
    <property type="match status" value="1"/>
</dbReference>
<dbReference type="InterPro" id="IPR023032">
    <property type="entry name" value="tRNA_MAMT_biosynth_bifunc_MnmC"/>
</dbReference>
<dbReference type="Gene3D" id="3.40.50.150">
    <property type="entry name" value="Vaccinia Virus protein VP39"/>
    <property type="match status" value="1"/>
</dbReference>
<keyword evidence="6 10" id="KW-0819">tRNA processing</keyword>
<evidence type="ECO:0000313" key="13">
    <source>
        <dbReference type="EMBL" id="KXI29424.1"/>
    </source>
</evidence>
<dbReference type="NCBIfam" id="NF002481">
    <property type="entry name" value="PRK01747.1-2"/>
    <property type="match status" value="1"/>
</dbReference>
<dbReference type="InterPro" id="IPR036188">
    <property type="entry name" value="FAD/NAD-bd_sf"/>
</dbReference>
<dbReference type="PANTHER" id="PTHR13847">
    <property type="entry name" value="SARCOSINE DEHYDROGENASE-RELATED"/>
    <property type="match status" value="1"/>
</dbReference>
<dbReference type="InterPro" id="IPR047785">
    <property type="entry name" value="tRNA_MNMC2"/>
</dbReference>
<dbReference type="InterPro" id="IPR006076">
    <property type="entry name" value="FAD-dep_OxRdtase"/>
</dbReference>
<dbReference type="OrthoDB" id="9786494at2"/>
<dbReference type="Pfam" id="PF05430">
    <property type="entry name" value="Methyltransf_30"/>
    <property type="match status" value="1"/>
</dbReference>
<dbReference type="STRING" id="1799789.AX660_14950"/>
<dbReference type="GO" id="GO:0016645">
    <property type="term" value="F:oxidoreductase activity, acting on the CH-NH group of donors"/>
    <property type="evidence" value="ECO:0007669"/>
    <property type="project" value="InterPro"/>
</dbReference>
<dbReference type="Proteomes" id="UP000070299">
    <property type="component" value="Unassembled WGS sequence"/>
</dbReference>
<keyword evidence="9 10" id="KW-0511">Multifunctional enzyme</keyword>
<evidence type="ECO:0000256" key="9">
    <source>
        <dbReference type="ARBA" id="ARBA00023268"/>
    </source>
</evidence>
<name>A0A136A2I6_9ALTE</name>
<dbReference type="GO" id="GO:0005737">
    <property type="term" value="C:cytoplasm"/>
    <property type="evidence" value="ECO:0007669"/>
    <property type="project" value="UniProtKB-SubCell"/>
</dbReference>
<dbReference type="GO" id="GO:0050660">
    <property type="term" value="F:flavin adenine dinucleotide binding"/>
    <property type="evidence" value="ECO:0007669"/>
    <property type="project" value="UniProtKB-UniRule"/>
</dbReference>
<evidence type="ECO:0000256" key="7">
    <source>
        <dbReference type="ARBA" id="ARBA00022827"/>
    </source>
</evidence>
<accession>A0A136A2I6</accession>
<comment type="function">
    <text evidence="10">Catalyzes the last two steps in the biosynthesis of 5-methylaminomethyl-2-thiouridine (mnm(5)s(2)U) at the wobble position (U34) in tRNA. Catalyzes the FAD-dependent demodification of cmnm(5)s(2)U34 to nm(5)s(2)U34, followed by the transfer of a methyl group from S-adenosyl-L-methionine to nm(5)s(2)U34, to form mnm(5)s(2)U34.</text>
</comment>
<keyword evidence="5 10" id="KW-0949">S-adenosyl-L-methionine</keyword>
<dbReference type="NCBIfam" id="NF033855">
    <property type="entry name" value="tRNA_MNMC2"/>
    <property type="match status" value="1"/>
</dbReference>
<comment type="cofactor">
    <cofactor evidence="10">
        <name>FAD</name>
        <dbReference type="ChEBI" id="CHEBI:57692"/>
    </cofactor>
</comment>
<dbReference type="PANTHER" id="PTHR13847:SF283">
    <property type="entry name" value="TRNA 5-METHYLAMINOMETHYL-2-THIOURIDINE BIOSYNTHESIS BIFUNCTIONAL PROTEIN MNMC"/>
    <property type="match status" value="1"/>
</dbReference>
<dbReference type="Pfam" id="PF01266">
    <property type="entry name" value="DAO"/>
    <property type="match status" value="1"/>
</dbReference>
<dbReference type="HAMAP" id="MF_01102">
    <property type="entry name" value="MnmC"/>
    <property type="match status" value="1"/>
</dbReference>
<evidence type="ECO:0000256" key="2">
    <source>
        <dbReference type="ARBA" id="ARBA00022603"/>
    </source>
</evidence>
<keyword evidence="14" id="KW-1185">Reference proteome</keyword>
<feature type="domain" description="FAD dependent oxidoreductase" evidence="11">
    <location>
        <begin position="270"/>
        <end position="641"/>
    </location>
</feature>
<evidence type="ECO:0000256" key="6">
    <source>
        <dbReference type="ARBA" id="ARBA00022694"/>
    </source>
</evidence>
<evidence type="ECO:0000256" key="4">
    <source>
        <dbReference type="ARBA" id="ARBA00022679"/>
    </source>
</evidence>
<dbReference type="EC" id="1.5.-.-" evidence="10"/>
<reference evidence="14" key="1">
    <citation type="submission" date="2016-02" db="EMBL/GenBank/DDBJ databases">
        <authorList>
            <person name="Schultz-Johansen M."/>
            <person name="Glaring M.A."/>
            <person name="Bech P.K."/>
            <person name="Stougaard P."/>
        </authorList>
    </citation>
    <scope>NUCLEOTIDE SEQUENCE [LARGE SCALE GENOMIC DNA]</scope>
    <source>
        <strain evidence="14">S66</strain>
    </source>
</reference>
<comment type="subcellular location">
    <subcellularLocation>
        <location evidence="10">Cytoplasm</location>
    </subcellularLocation>
</comment>
<dbReference type="GO" id="GO:0032259">
    <property type="term" value="P:methylation"/>
    <property type="evidence" value="ECO:0007669"/>
    <property type="project" value="UniProtKB-KW"/>
</dbReference>
<comment type="similarity">
    <text evidence="10">In the N-terminal section; belongs to the methyltransferase superfamily. tRNA (mnm(5)s(2)U34)-methyltransferase family.</text>
</comment>
<evidence type="ECO:0000259" key="11">
    <source>
        <dbReference type="Pfam" id="PF01266"/>
    </source>
</evidence>
<keyword evidence="4 10" id="KW-0808">Transferase</keyword>